<keyword evidence="2" id="KW-0687">Ribonucleoprotein</keyword>
<evidence type="ECO:0000256" key="1">
    <source>
        <dbReference type="SAM" id="Phobius"/>
    </source>
</evidence>
<gene>
    <name evidence="2" type="primary">prmA</name>
    <name evidence="2" type="ORF">KSMBR1_0892</name>
</gene>
<accession>A0A2C9CCU6</accession>
<keyword evidence="1" id="KW-0472">Membrane</keyword>
<dbReference type="AlphaFoldDB" id="A0A2C9CCU6"/>
<keyword evidence="1" id="KW-0812">Transmembrane</keyword>
<keyword evidence="1" id="KW-1133">Transmembrane helix</keyword>
<dbReference type="GO" id="GO:0005840">
    <property type="term" value="C:ribosome"/>
    <property type="evidence" value="ECO:0007669"/>
    <property type="project" value="UniProtKB-KW"/>
</dbReference>
<protein>
    <submittedName>
        <fullName evidence="2">Ribosomal protein L11 methyltransferase</fullName>
    </submittedName>
</protein>
<evidence type="ECO:0000313" key="3">
    <source>
        <dbReference type="Proteomes" id="UP000221734"/>
    </source>
</evidence>
<dbReference type="EMBL" id="LT934425">
    <property type="protein sequence ID" value="SOH03403.1"/>
    <property type="molecule type" value="Genomic_DNA"/>
</dbReference>
<organism evidence="2 3">
    <name type="scientific">Kuenenia stuttgartiensis</name>
    <dbReference type="NCBI Taxonomy" id="174633"/>
    <lineage>
        <taxon>Bacteria</taxon>
        <taxon>Pseudomonadati</taxon>
        <taxon>Planctomycetota</taxon>
        <taxon>Candidatus Brocadiia</taxon>
        <taxon>Candidatus Brocadiales</taxon>
        <taxon>Candidatus Brocadiaceae</taxon>
        <taxon>Candidatus Kuenenia</taxon>
    </lineage>
</organism>
<keyword evidence="2" id="KW-0689">Ribosomal protein</keyword>
<dbReference type="InterPro" id="IPR029063">
    <property type="entry name" value="SAM-dependent_MTases_sf"/>
</dbReference>
<keyword evidence="2" id="KW-0808">Transferase</keyword>
<dbReference type="Gene3D" id="3.40.50.150">
    <property type="entry name" value="Vaccinia Virus protein VP39"/>
    <property type="match status" value="1"/>
</dbReference>
<dbReference type="OrthoDB" id="3206826at2"/>
<dbReference type="Proteomes" id="UP000221734">
    <property type="component" value="Chromosome Kuenenia_stuttgartiensis_MBR1"/>
</dbReference>
<dbReference type="KEGG" id="kst:KSMBR1_0892"/>
<keyword evidence="3" id="KW-1185">Reference proteome</keyword>
<evidence type="ECO:0000313" key="2">
    <source>
        <dbReference type="EMBL" id="SOH03403.1"/>
    </source>
</evidence>
<dbReference type="RefSeq" id="WP_099324249.1">
    <property type="nucleotide sequence ID" value="NZ_LT934425.1"/>
</dbReference>
<feature type="transmembrane region" description="Helical" evidence="1">
    <location>
        <begin position="188"/>
        <end position="206"/>
    </location>
</feature>
<dbReference type="GO" id="GO:0008168">
    <property type="term" value="F:methyltransferase activity"/>
    <property type="evidence" value="ECO:0007669"/>
    <property type="project" value="UniProtKB-KW"/>
</dbReference>
<reference evidence="3" key="1">
    <citation type="submission" date="2017-10" db="EMBL/GenBank/DDBJ databases">
        <authorList>
            <person name="Frank J."/>
        </authorList>
    </citation>
    <scope>NUCLEOTIDE SEQUENCE [LARGE SCALE GENOMIC DNA]</scope>
</reference>
<name>A0A2C9CCU6_KUEST</name>
<keyword evidence="2" id="KW-0489">Methyltransferase</keyword>
<dbReference type="GO" id="GO:0032259">
    <property type="term" value="P:methylation"/>
    <property type="evidence" value="ECO:0007669"/>
    <property type="project" value="UniProtKB-KW"/>
</dbReference>
<proteinExistence type="predicted"/>
<sequence length="276" mass="31828">MDDHSMEIKKGERFEFGKNWRHFFACINEDRILEAERSLKTMLSIENLEGKSFLDIGSGSGLFSLAARRLGARVHSFDYDPQSVACTHELKRRYFPNDSNWTIGEGSALDTNYLSALGTFDVVYSWGVLHHTGDMWKALQNSILPVASSGKLFIAIYNDQGGRSKRWRRIKQFYCSGMIGKCLVKAIFYPWLFTLAVLAGFVKYRNPLGYFMKYRKRRGMSIIRDWDDWLGGYPFEVAKPEEIFSFYRERGFVLEKLKTCGGRLGCNEFVFVKGNV</sequence>
<dbReference type="Pfam" id="PF13489">
    <property type="entry name" value="Methyltransf_23"/>
    <property type="match status" value="1"/>
</dbReference>
<dbReference type="CDD" id="cd02440">
    <property type="entry name" value="AdoMet_MTases"/>
    <property type="match status" value="1"/>
</dbReference>
<dbReference type="SUPFAM" id="SSF53335">
    <property type="entry name" value="S-adenosyl-L-methionine-dependent methyltransferases"/>
    <property type="match status" value="1"/>
</dbReference>